<dbReference type="Gene3D" id="3.30.450.40">
    <property type="match status" value="1"/>
</dbReference>
<feature type="domain" description="Phytochrome chromophore attachment site" evidence="6">
    <location>
        <begin position="153"/>
        <end position="312"/>
    </location>
</feature>
<dbReference type="KEGG" id="nano:G5V58_19780"/>
<dbReference type="GO" id="GO:0009584">
    <property type="term" value="P:detection of visible light"/>
    <property type="evidence" value="ECO:0007669"/>
    <property type="project" value="InterPro"/>
</dbReference>
<dbReference type="GO" id="GO:0006355">
    <property type="term" value="P:regulation of DNA-templated transcription"/>
    <property type="evidence" value="ECO:0007669"/>
    <property type="project" value="InterPro"/>
</dbReference>
<evidence type="ECO:0000256" key="4">
    <source>
        <dbReference type="ARBA" id="ARBA00022991"/>
    </source>
</evidence>
<evidence type="ECO:0000256" key="1">
    <source>
        <dbReference type="ARBA" id="ARBA00022543"/>
    </source>
</evidence>
<proteinExistence type="predicted"/>
<reference evidence="8 9" key="1">
    <citation type="submission" date="2020-02" db="EMBL/GenBank/DDBJ databases">
        <title>Full genome sequence of Nocardioides sp. R-3366.</title>
        <authorList>
            <person name="Im W.-T."/>
        </authorList>
    </citation>
    <scope>NUCLEOTIDE SEQUENCE [LARGE SCALE GENOMIC DNA]</scope>
    <source>
        <strain evidence="8 9">R-3366</strain>
    </source>
</reference>
<keyword evidence="5" id="KW-0675">Receptor</keyword>
<sequence>MTSGASHTPAYVEVDLSTCDREPIHVPGAIQPHGVLLALDEDQRVAMASVNVGLLLGTAHEQALGADLYALLGRSAAEAVAERIADWTPAEPLVLTLPGELGGVLAGEEVDITMHRSGGRVVVEIESLGRPRSTLLSYQSARSAMARLAAWQRVDGLLAQLAVEIRQLTEFDRVMVYRFDRNWNGEVVAEERRDDLNPFLGLHYPASDIPAQARRMYTVNWTRLIADVRYQPVHLDPVLDPDTGAPLDLTHSTLRSVSPIHLEYLSNMGVTASMSVSIVIDGELWGLVACHHYSGPHRPSRDARSAAEFLGQVTSSQIAELERAEAREDALAVQGTLSRISARVSASDEAPLTQLIDDPEVLDLVRASGIAICYGDEISTRGDVPDESALRRIADKLLTPPYGEPVASDSLPEVDRALGLVADVAAGALGIGSSDDSWILWLRPELPEIVDWGGDPRNKELYAAEGQEVRLSPRKSFDLWREVVRGHSQPWAEWELDVVRSLRTFMNAVLLQRSREQIAVAESLQRTVLASDAPHLDGMDVAVRYESASSYRLGGDWWDALKLDGGRIAFVVGDVAGHGVSAVGAMTQVRAALRAHMHGGASACESLDLLDSLVVDLLPEQVATAVVAVVDPAAATIEICSAGHPPPLLVRADGTIAELPVQSRPLLGVGAGESTPTSVDLRSGDTVLLYTDGLVERRDDDVTSALERLRRAGFQARPGSVDELVDQLLAGLPGTGDDDTTIFGLRLDHAR</sequence>
<keyword evidence="2" id="KW-0716">Sensory transduction</keyword>
<feature type="domain" description="PPM-type phosphatase" evidence="7">
    <location>
        <begin position="542"/>
        <end position="747"/>
    </location>
</feature>
<dbReference type="PROSITE" id="PS51746">
    <property type="entry name" value="PPM_2"/>
    <property type="match status" value="1"/>
</dbReference>
<dbReference type="Pfam" id="PF01590">
    <property type="entry name" value="GAF"/>
    <property type="match status" value="1"/>
</dbReference>
<keyword evidence="1" id="KW-0600">Photoreceptor protein</keyword>
<evidence type="ECO:0000256" key="3">
    <source>
        <dbReference type="ARBA" id="ARBA00022801"/>
    </source>
</evidence>
<dbReference type="RefSeq" id="WP_165236551.1">
    <property type="nucleotide sequence ID" value="NZ_CP049257.1"/>
</dbReference>
<dbReference type="SMART" id="SM00065">
    <property type="entry name" value="GAF"/>
    <property type="match status" value="1"/>
</dbReference>
<dbReference type="InterPro" id="IPR016132">
    <property type="entry name" value="Phyto_chromo_attachment"/>
</dbReference>
<dbReference type="Proteomes" id="UP000502996">
    <property type="component" value="Chromosome"/>
</dbReference>
<dbReference type="EMBL" id="CP049257">
    <property type="protein sequence ID" value="QIG44723.1"/>
    <property type="molecule type" value="Genomic_DNA"/>
</dbReference>
<dbReference type="PANTHER" id="PTHR43156:SF2">
    <property type="entry name" value="STAGE II SPORULATION PROTEIN E"/>
    <property type="match status" value="1"/>
</dbReference>
<keyword evidence="9" id="KW-1185">Reference proteome</keyword>
<dbReference type="InterPro" id="IPR043150">
    <property type="entry name" value="Phytochrome_PHY_sf"/>
</dbReference>
<keyword evidence="3" id="KW-0378">Hydrolase</keyword>
<keyword evidence="4" id="KW-0157">Chromophore</keyword>
<dbReference type="SUPFAM" id="SSF81606">
    <property type="entry name" value="PP2C-like"/>
    <property type="match status" value="1"/>
</dbReference>
<dbReference type="SUPFAM" id="SSF55785">
    <property type="entry name" value="PYP-like sensor domain (PAS domain)"/>
    <property type="match status" value="1"/>
</dbReference>
<dbReference type="InterPro" id="IPR001932">
    <property type="entry name" value="PPM-type_phosphatase-like_dom"/>
</dbReference>
<dbReference type="Gene3D" id="3.60.40.10">
    <property type="entry name" value="PPM-type phosphatase domain"/>
    <property type="match status" value="1"/>
</dbReference>
<accession>A0A6G6WHV0</accession>
<dbReference type="InterPro" id="IPR036457">
    <property type="entry name" value="PPM-type-like_dom_sf"/>
</dbReference>
<evidence type="ECO:0000259" key="7">
    <source>
        <dbReference type="PROSITE" id="PS51746"/>
    </source>
</evidence>
<evidence type="ECO:0000313" key="8">
    <source>
        <dbReference type="EMBL" id="QIG44723.1"/>
    </source>
</evidence>
<dbReference type="Gene3D" id="3.30.450.270">
    <property type="match status" value="1"/>
</dbReference>
<dbReference type="Pfam" id="PF00360">
    <property type="entry name" value="PHY"/>
    <property type="match status" value="1"/>
</dbReference>
<gene>
    <name evidence="8" type="ORF">G5V58_19780</name>
</gene>
<dbReference type="GO" id="GO:0009881">
    <property type="term" value="F:photoreceptor activity"/>
    <property type="evidence" value="ECO:0007669"/>
    <property type="project" value="UniProtKB-KW"/>
</dbReference>
<protein>
    <submittedName>
        <fullName evidence="8">SpoIIE family protein phosphatase</fullName>
    </submittedName>
</protein>
<evidence type="ECO:0000259" key="6">
    <source>
        <dbReference type="PROSITE" id="PS50046"/>
    </source>
</evidence>
<dbReference type="InterPro" id="IPR003018">
    <property type="entry name" value="GAF"/>
</dbReference>
<dbReference type="Pfam" id="PF07228">
    <property type="entry name" value="SpoIIE"/>
    <property type="match status" value="1"/>
</dbReference>
<evidence type="ECO:0000256" key="2">
    <source>
        <dbReference type="ARBA" id="ARBA00022606"/>
    </source>
</evidence>
<dbReference type="PRINTS" id="PR01033">
    <property type="entry name" value="PHYTOCHROME"/>
</dbReference>
<dbReference type="InterPro" id="IPR035965">
    <property type="entry name" value="PAS-like_dom_sf"/>
</dbReference>
<dbReference type="InterPro" id="IPR013654">
    <property type="entry name" value="PAS_2"/>
</dbReference>
<dbReference type="SUPFAM" id="SSF55781">
    <property type="entry name" value="GAF domain-like"/>
    <property type="match status" value="2"/>
</dbReference>
<dbReference type="Gene3D" id="3.30.450.20">
    <property type="entry name" value="PAS domain"/>
    <property type="match status" value="1"/>
</dbReference>
<dbReference type="InterPro" id="IPR029016">
    <property type="entry name" value="GAF-like_dom_sf"/>
</dbReference>
<dbReference type="GO" id="GO:0016791">
    <property type="term" value="F:phosphatase activity"/>
    <property type="evidence" value="ECO:0007669"/>
    <property type="project" value="TreeGrafter"/>
</dbReference>
<dbReference type="PROSITE" id="PS50046">
    <property type="entry name" value="PHYTOCHROME_2"/>
    <property type="match status" value="1"/>
</dbReference>
<dbReference type="InterPro" id="IPR001294">
    <property type="entry name" value="Phytochrome"/>
</dbReference>
<dbReference type="SMART" id="SM00331">
    <property type="entry name" value="PP2C_SIG"/>
    <property type="match status" value="1"/>
</dbReference>
<evidence type="ECO:0000313" key="9">
    <source>
        <dbReference type="Proteomes" id="UP000502996"/>
    </source>
</evidence>
<evidence type="ECO:0000256" key="5">
    <source>
        <dbReference type="ARBA" id="ARBA00023170"/>
    </source>
</evidence>
<dbReference type="InterPro" id="IPR052016">
    <property type="entry name" value="Bact_Sigma-Reg"/>
</dbReference>
<dbReference type="PANTHER" id="PTHR43156">
    <property type="entry name" value="STAGE II SPORULATION PROTEIN E-RELATED"/>
    <property type="match status" value="1"/>
</dbReference>
<organism evidence="8 9">
    <name type="scientific">Nocardioides anomalus</name>
    <dbReference type="NCBI Taxonomy" id="2712223"/>
    <lineage>
        <taxon>Bacteria</taxon>
        <taxon>Bacillati</taxon>
        <taxon>Actinomycetota</taxon>
        <taxon>Actinomycetes</taxon>
        <taxon>Propionibacteriales</taxon>
        <taxon>Nocardioidaceae</taxon>
        <taxon>Nocardioides</taxon>
    </lineage>
</organism>
<dbReference type="InterPro" id="IPR013515">
    <property type="entry name" value="Phytochrome_cen-reg"/>
</dbReference>
<dbReference type="AlphaFoldDB" id="A0A6G6WHV0"/>
<name>A0A6G6WHV0_9ACTN</name>
<dbReference type="Pfam" id="PF08446">
    <property type="entry name" value="PAS_2"/>
    <property type="match status" value="1"/>
</dbReference>